<keyword evidence="9" id="KW-0614">Plasmid</keyword>
<evidence type="ECO:0000256" key="7">
    <source>
        <dbReference type="RuleBase" id="RU363032"/>
    </source>
</evidence>
<evidence type="ECO:0000256" key="6">
    <source>
        <dbReference type="ARBA" id="ARBA00023136"/>
    </source>
</evidence>
<protein>
    <submittedName>
        <fullName evidence="9">ABC transporter permease</fullName>
    </submittedName>
</protein>
<dbReference type="RefSeq" id="WP_231043874.1">
    <property type="nucleotide sequence ID" value="NZ_CP106882.1"/>
</dbReference>
<feature type="domain" description="ABC transmembrane type-1" evidence="8">
    <location>
        <begin position="75"/>
        <end position="259"/>
    </location>
</feature>
<dbReference type="Pfam" id="PF00528">
    <property type="entry name" value="BPD_transp_1"/>
    <property type="match status" value="1"/>
</dbReference>
<feature type="transmembrane region" description="Helical" evidence="7">
    <location>
        <begin position="145"/>
        <end position="164"/>
    </location>
</feature>
<evidence type="ECO:0000256" key="2">
    <source>
        <dbReference type="ARBA" id="ARBA00022448"/>
    </source>
</evidence>
<evidence type="ECO:0000259" key="8">
    <source>
        <dbReference type="PROSITE" id="PS50928"/>
    </source>
</evidence>
<organism evidence="9 10">
    <name type="scientific">Comamonas endophytica</name>
    <dbReference type="NCBI Taxonomy" id="2949090"/>
    <lineage>
        <taxon>Bacteria</taxon>
        <taxon>Pseudomonadati</taxon>
        <taxon>Pseudomonadota</taxon>
        <taxon>Betaproteobacteria</taxon>
        <taxon>Burkholderiales</taxon>
        <taxon>Comamonadaceae</taxon>
        <taxon>Comamonas</taxon>
    </lineage>
</organism>
<feature type="transmembrane region" description="Helical" evidence="7">
    <location>
        <begin position="185"/>
        <end position="204"/>
    </location>
</feature>
<accession>A0ABY6GFE2</accession>
<evidence type="ECO:0000313" key="10">
    <source>
        <dbReference type="Proteomes" id="UP001162800"/>
    </source>
</evidence>
<evidence type="ECO:0000313" key="9">
    <source>
        <dbReference type="EMBL" id="UYG53818.1"/>
    </source>
</evidence>
<dbReference type="Proteomes" id="UP001162800">
    <property type="component" value="Plasmid unnamed1"/>
</dbReference>
<evidence type="ECO:0000256" key="4">
    <source>
        <dbReference type="ARBA" id="ARBA00022692"/>
    </source>
</evidence>
<evidence type="ECO:0000256" key="5">
    <source>
        <dbReference type="ARBA" id="ARBA00022989"/>
    </source>
</evidence>
<geneLocation type="plasmid" evidence="9 10">
    <name>unnamed1</name>
</geneLocation>
<evidence type="ECO:0000256" key="3">
    <source>
        <dbReference type="ARBA" id="ARBA00022475"/>
    </source>
</evidence>
<dbReference type="Gene3D" id="1.10.3720.10">
    <property type="entry name" value="MetI-like"/>
    <property type="match status" value="1"/>
</dbReference>
<gene>
    <name evidence="9" type="ORF">M9799_17950</name>
</gene>
<dbReference type="EMBL" id="CP106882">
    <property type="protein sequence ID" value="UYG53818.1"/>
    <property type="molecule type" value="Genomic_DNA"/>
</dbReference>
<keyword evidence="10" id="KW-1185">Reference proteome</keyword>
<name>A0ABY6GFE2_9BURK</name>
<keyword evidence="2 7" id="KW-0813">Transport</keyword>
<dbReference type="PANTHER" id="PTHR30151:SF20">
    <property type="entry name" value="ABC TRANSPORTER PERMEASE PROTEIN HI_0355-RELATED"/>
    <property type="match status" value="1"/>
</dbReference>
<keyword evidence="5 7" id="KW-1133">Transmembrane helix</keyword>
<proteinExistence type="inferred from homology"/>
<keyword evidence="4 7" id="KW-0812">Transmembrane</keyword>
<sequence>MASTAAAVKAAPRKRKPFQWKNSFWIANLLRIAMIAAVLAAWQIAADQGAINPFLMGSPAGIYKEALRLVETGQLWQDTFATVHATIIGFLVGSLSGAFFGLLLWCFPYVARILDPFFVALNGLPKIALAPMIIIWFGSGMLSKVALAFVATFIVSLLSAYQGTHQIDSSLVNLMRSLGATKRLIFLKLVIPATLPWIIASFRLNIGFALIAEIGGEFIASDRGLGRMIFVSGNLFNLNAVWVGIMMLMAVAVTLYAIVSRVEKNILPWNSK</sequence>
<comment type="subcellular location">
    <subcellularLocation>
        <location evidence="1 7">Cell membrane</location>
        <topology evidence="1 7">Multi-pass membrane protein</topology>
    </subcellularLocation>
</comment>
<feature type="transmembrane region" description="Helical" evidence="7">
    <location>
        <begin position="23"/>
        <end position="45"/>
    </location>
</feature>
<comment type="similarity">
    <text evidence="7">Belongs to the binding-protein-dependent transport system permease family.</text>
</comment>
<feature type="transmembrane region" description="Helical" evidence="7">
    <location>
        <begin position="240"/>
        <end position="259"/>
    </location>
</feature>
<keyword evidence="3" id="KW-1003">Cell membrane</keyword>
<dbReference type="CDD" id="cd06261">
    <property type="entry name" value="TM_PBP2"/>
    <property type="match status" value="1"/>
</dbReference>
<feature type="transmembrane region" description="Helical" evidence="7">
    <location>
        <begin position="117"/>
        <end position="139"/>
    </location>
</feature>
<evidence type="ECO:0000256" key="1">
    <source>
        <dbReference type="ARBA" id="ARBA00004651"/>
    </source>
</evidence>
<dbReference type="SUPFAM" id="SSF161098">
    <property type="entry name" value="MetI-like"/>
    <property type="match status" value="1"/>
</dbReference>
<reference evidence="9" key="1">
    <citation type="submission" date="2022-09" db="EMBL/GenBank/DDBJ databases">
        <title>The complete genome of Acidovorax sp. 5MLIR.</title>
        <authorList>
            <person name="Liu L."/>
            <person name="Yue J."/>
            <person name="Yang F."/>
            <person name="Yuan J."/>
            <person name="Li L."/>
        </authorList>
    </citation>
    <scope>NUCLEOTIDE SEQUENCE</scope>
    <source>
        <strain evidence="9">5MLIR</strain>
        <plasmid evidence="9">unnamed1</plasmid>
    </source>
</reference>
<dbReference type="InterPro" id="IPR000515">
    <property type="entry name" value="MetI-like"/>
</dbReference>
<dbReference type="InterPro" id="IPR035906">
    <property type="entry name" value="MetI-like_sf"/>
</dbReference>
<dbReference type="PROSITE" id="PS50928">
    <property type="entry name" value="ABC_TM1"/>
    <property type="match status" value="1"/>
</dbReference>
<dbReference type="PANTHER" id="PTHR30151">
    <property type="entry name" value="ALKANE SULFONATE ABC TRANSPORTER-RELATED, MEMBRANE SUBUNIT"/>
    <property type="match status" value="1"/>
</dbReference>
<keyword evidence="6 7" id="KW-0472">Membrane</keyword>
<feature type="transmembrane region" description="Helical" evidence="7">
    <location>
        <begin position="83"/>
        <end position="105"/>
    </location>
</feature>